<proteinExistence type="predicted"/>
<dbReference type="Proteomes" id="UP000224284">
    <property type="component" value="Segment"/>
</dbReference>
<organism evidence="2 3">
    <name type="scientific">Arthrobacter phage Tank</name>
    <dbReference type="NCBI Taxonomy" id="1772319"/>
    <lineage>
        <taxon>Viruses</taxon>
        <taxon>Duplodnaviria</taxon>
        <taxon>Heunggongvirae</taxon>
        <taxon>Uroviricota</taxon>
        <taxon>Caudoviricetes</taxon>
        <taxon>Tankvirus</taxon>
        <taxon>Tankvirus tank</taxon>
    </lineage>
</organism>
<keyword evidence="1" id="KW-0472">Membrane</keyword>
<gene>
    <name evidence="2" type="primary">93</name>
    <name evidence="2" type="ORF">TANK_93</name>
</gene>
<sequence length="35" mass="3860">MELILFAAIFTLGMIGLGTLVGVLMYRFIDRKAGK</sequence>
<feature type="transmembrane region" description="Helical" evidence="1">
    <location>
        <begin position="6"/>
        <end position="29"/>
    </location>
</feature>
<keyword evidence="1" id="KW-0812">Transmembrane</keyword>
<evidence type="ECO:0000313" key="3">
    <source>
        <dbReference type="Proteomes" id="UP000224284"/>
    </source>
</evidence>
<reference evidence="2 3" key="1">
    <citation type="submission" date="2015-11" db="EMBL/GenBank/DDBJ databases">
        <authorList>
            <person name="Menninger J.E."/>
            <person name="Lamey M.E."/>
            <person name="Lindemann J.M."/>
            <person name="Martynyuk T."/>
            <person name="Mele F.E."/>
            <person name="Nabua C.T."/>
            <person name="Napoli C.K."/>
            <person name="Santiago L.M."/>
            <person name="Sweetman A.T."/>
            <person name="Weinstein J.L."/>
            <person name="Barrett N.A."/>
            <person name="Buerkert T.R."/>
            <person name="Cautela J.A."/>
            <person name="Egan M.S."/>
            <person name="Erb J.E."/>
            <person name="Garrigan K.E."/>
            <person name="Hagan D.J."/>
            <person name="Hartwell M.C."/>
            <person name="Hyduchak K.M."/>
            <person name="Jacob A.E."/>
            <person name="DeNigris D.M."/>
            <person name="London S.C."/>
            <person name="King-Smith C."/>
            <person name="Lee-Soety J.Y."/>
            <person name="Bradley K.W."/>
            <person name="Asai D.J."/>
            <person name="Bowman C.A."/>
            <person name="Russell D.A."/>
            <person name="Pope W.H."/>
            <person name="Jacobs-Sera D."/>
            <person name="Hendrix R.W."/>
            <person name="Hatfull G.F."/>
        </authorList>
    </citation>
    <scope>NUCLEOTIDE SEQUENCE [LARGE SCALE GENOMIC DNA]</scope>
</reference>
<name>A0A0U4JKV8_9CAUD</name>
<protein>
    <submittedName>
        <fullName evidence="2">Uncharacterized protein</fullName>
    </submittedName>
</protein>
<dbReference type="GeneID" id="40080008"/>
<keyword evidence="1" id="KW-1133">Transmembrane helix</keyword>
<keyword evidence="3" id="KW-1185">Reference proteome</keyword>
<evidence type="ECO:0000313" key="2">
    <source>
        <dbReference type="EMBL" id="ALY10628.1"/>
    </source>
</evidence>
<dbReference type="KEGG" id="vg:40080008"/>
<evidence type="ECO:0000256" key="1">
    <source>
        <dbReference type="SAM" id="Phobius"/>
    </source>
</evidence>
<dbReference type="EMBL" id="KU160669">
    <property type="protein sequence ID" value="ALY10628.1"/>
    <property type="molecule type" value="Genomic_DNA"/>
</dbReference>
<accession>A0A0U4JKV8</accession>
<dbReference type="RefSeq" id="YP_009604118.1">
    <property type="nucleotide sequence ID" value="NC_041961.1"/>
</dbReference>